<organism evidence="1 3">
    <name type="scientific">Plasmodium gaboni</name>
    <dbReference type="NCBI Taxonomy" id="647221"/>
    <lineage>
        <taxon>Eukaryota</taxon>
        <taxon>Sar</taxon>
        <taxon>Alveolata</taxon>
        <taxon>Apicomplexa</taxon>
        <taxon>Aconoidasida</taxon>
        <taxon>Haemosporida</taxon>
        <taxon>Plasmodiidae</taxon>
        <taxon>Plasmodium</taxon>
        <taxon>Plasmodium (Laverania)</taxon>
    </lineage>
</organism>
<dbReference type="VEuPathDB" id="PlasmoDB:PGABG01_0522500"/>
<dbReference type="EMBL" id="LT969428">
    <property type="protein sequence ID" value="SOV12061.1"/>
    <property type="molecule type" value="Genomic_DNA"/>
</dbReference>
<dbReference type="InterPro" id="IPR005334">
    <property type="entry name" value="Tctex-1-like"/>
</dbReference>
<dbReference type="Proteomes" id="UP000831156">
    <property type="component" value="Chromosome 5"/>
</dbReference>
<evidence type="ECO:0000313" key="1">
    <source>
        <dbReference type="EMBL" id="KYO02431.1"/>
    </source>
</evidence>
<evidence type="ECO:0000313" key="3">
    <source>
        <dbReference type="Proteomes" id="UP000076004"/>
    </source>
</evidence>
<dbReference type="CDD" id="cd21455">
    <property type="entry name" value="DLC-like_DYNLT1_DYNLT3"/>
    <property type="match status" value="1"/>
</dbReference>
<accession>A0A151LTE1</accession>
<dbReference type="Gene3D" id="3.30.1140.40">
    <property type="entry name" value="Tctex-1"/>
    <property type="match status" value="1"/>
</dbReference>
<reference evidence="1 3" key="1">
    <citation type="journal article" date="2016" name="Nat. Commun.">
        <title>Genomes of cryptic chimpanzee Plasmodium species reveal key evolutionary events leading to human malaria.</title>
        <authorList>
            <person name="Sundararaman S.A."/>
            <person name="Plenderleith L.J."/>
            <person name="Liu W."/>
            <person name="Loy D.E."/>
            <person name="Learn G.H."/>
            <person name="Li Y."/>
            <person name="Shaw K.S."/>
            <person name="Ayouba A."/>
            <person name="Peeters M."/>
            <person name="Speede S."/>
            <person name="Shaw G.M."/>
            <person name="Bushman F.D."/>
            <person name="Brisson D."/>
            <person name="Rayner J.C."/>
            <person name="Sharp P.M."/>
            <person name="Hahn B.H."/>
        </authorList>
    </citation>
    <scope>NUCLEOTIDE SEQUENCE [LARGE SCALE GENOMIC DNA]</scope>
    <source>
        <strain evidence="1 3">SY75</strain>
    </source>
</reference>
<dbReference type="GeneID" id="29775127"/>
<dbReference type="GO" id="GO:0045505">
    <property type="term" value="F:dynein intermediate chain binding"/>
    <property type="evidence" value="ECO:0007669"/>
    <property type="project" value="TreeGrafter"/>
</dbReference>
<dbReference type="PANTHER" id="PTHR21255:SF4">
    <property type="entry name" value="DYNEIN LIGHT CHAIN TCTEX-TYPE"/>
    <property type="match status" value="1"/>
</dbReference>
<dbReference type="InterPro" id="IPR038586">
    <property type="entry name" value="Tctex-1-like_sf"/>
</dbReference>
<dbReference type="GO" id="GO:0005737">
    <property type="term" value="C:cytoplasm"/>
    <property type="evidence" value="ECO:0007669"/>
    <property type="project" value="TreeGrafter"/>
</dbReference>
<dbReference type="GO" id="GO:0005868">
    <property type="term" value="C:cytoplasmic dynein complex"/>
    <property type="evidence" value="ECO:0007669"/>
    <property type="project" value="TreeGrafter"/>
</dbReference>
<keyword evidence="4" id="KW-1185">Reference proteome</keyword>
<protein>
    <submittedName>
        <fullName evidence="2">Outer arm dynein lc3, putative</fullName>
    </submittedName>
    <submittedName>
        <fullName evidence="1">Putative outer arm dynein lc3</fullName>
    </submittedName>
</protein>
<dbReference type="PANTHER" id="PTHR21255">
    <property type="entry name" value="T-COMPLEX-ASSOCIATED-TESTIS-EXPRESSED 1/ DYNEIN LIGHT CHAIN"/>
    <property type="match status" value="1"/>
</dbReference>
<dbReference type="GO" id="GO:0007018">
    <property type="term" value="P:microtubule-based movement"/>
    <property type="evidence" value="ECO:0007669"/>
    <property type="project" value="TreeGrafter"/>
</dbReference>
<name>A0A151LTE1_9APIC</name>
<gene>
    <name evidence="2" type="ORF">PGABG01_0522500</name>
    <name evidence="1" type="ORF">PGSY75_0523500</name>
</gene>
<sequence>MKDGEHLIWNEHEFTERIYSIIDEILRNKSYSNNEINQWSNNICEMCMSYLYSKMLPFKYIINCYILKNTNKETSIHYSTYWDKADRCFQICWPNNMKDCNMICYVNIYTLEI</sequence>
<dbReference type="KEGG" id="pgab:PGSY75_0523500"/>
<dbReference type="Proteomes" id="UP000076004">
    <property type="component" value="Chromosome 5"/>
</dbReference>
<dbReference type="AlphaFoldDB" id="A0A151LTE1"/>
<dbReference type="Pfam" id="PF03645">
    <property type="entry name" value="Tctex-1"/>
    <property type="match status" value="1"/>
</dbReference>
<dbReference type="EMBL" id="LVLB01000006">
    <property type="protein sequence ID" value="KYO02431.1"/>
    <property type="molecule type" value="Genomic_DNA"/>
</dbReference>
<dbReference type="RefSeq" id="XP_018643171.1">
    <property type="nucleotide sequence ID" value="XM_018784516.1"/>
</dbReference>
<evidence type="ECO:0000313" key="4">
    <source>
        <dbReference type="Proteomes" id="UP000831156"/>
    </source>
</evidence>
<reference evidence="2" key="2">
    <citation type="submission" date="2016-09" db="EMBL/GenBank/DDBJ databases">
        <authorList>
            <consortium name="Pathogen Informatics"/>
            <person name="Sun Q."/>
            <person name="Inoue M."/>
        </authorList>
    </citation>
    <scope>NUCLEOTIDE SEQUENCE</scope>
</reference>
<proteinExistence type="predicted"/>
<evidence type="ECO:0000313" key="2">
    <source>
        <dbReference type="EMBL" id="SOV12061.1"/>
    </source>
</evidence>
<dbReference type="VEuPathDB" id="PlasmoDB:PGSY75_0523500"/>
<dbReference type="OrthoDB" id="10059120at2759"/>